<evidence type="ECO:0000256" key="1">
    <source>
        <dbReference type="SAM" id="MobiDB-lite"/>
    </source>
</evidence>
<proteinExistence type="predicted"/>
<comment type="caution">
    <text evidence="2">The sequence shown here is derived from an EMBL/GenBank/DDBJ whole genome shotgun (WGS) entry which is preliminary data.</text>
</comment>
<evidence type="ECO:0000313" key="3">
    <source>
        <dbReference type="Proteomes" id="UP000593566"/>
    </source>
</evidence>
<feature type="compositionally biased region" description="Polar residues" evidence="1">
    <location>
        <begin position="18"/>
        <end position="28"/>
    </location>
</feature>
<dbReference type="GeneID" id="59336971"/>
<dbReference type="AlphaFoldDB" id="A0A8H6FGM3"/>
<feature type="region of interest" description="Disordered" evidence="1">
    <location>
        <begin position="1"/>
        <end position="28"/>
    </location>
</feature>
<keyword evidence="3" id="KW-1185">Reference proteome</keyword>
<gene>
    <name evidence="2" type="ORF">HO133_008575</name>
</gene>
<accession>A0A8H6FGM3</accession>
<sequence>MRACCASKPADAMENDPHNNPSSGANASMTRQISGYAKHLYNAGEHLIEVDALCQPSPAGVKFRAMVKITRGKEVERHDLQNEAYGTLEASLSALLQTTMTKIEDQSA</sequence>
<dbReference type="RefSeq" id="XP_037155442.1">
    <property type="nucleotide sequence ID" value="XM_037299441.1"/>
</dbReference>
<name>A0A8H6FGM3_9LECA</name>
<organism evidence="2 3">
    <name type="scientific">Letharia lupina</name>
    <dbReference type="NCBI Taxonomy" id="560253"/>
    <lineage>
        <taxon>Eukaryota</taxon>
        <taxon>Fungi</taxon>
        <taxon>Dikarya</taxon>
        <taxon>Ascomycota</taxon>
        <taxon>Pezizomycotina</taxon>
        <taxon>Lecanoromycetes</taxon>
        <taxon>OSLEUM clade</taxon>
        <taxon>Lecanoromycetidae</taxon>
        <taxon>Lecanorales</taxon>
        <taxon>Lecanorineae</taxon>
        <taxon>Parmeliaceae</taxon>
        <taxon>Letharia</taxon>
    </lineage>
</organism>
<dbReference type="Proteomes" id="UP000593566">
    <property type="component" value="Unassembled WGS sequence"/>
</dbReference>
<dbReference type="EMBL" id="JACCJB010000005">
    <property type="protein sequence ID" value="KAF6227134.1"/>
    <property type="molecule type" value="Genomic_DNA"/>
</dbReference>
<evidence type="ECO:0000313" key="2">
    <source>
        <dbReference type="EMBL" id="KAF6227134.1"/>
    </source>
</evidence>
<protein>
    <submittedName>
        <fullName evidence="2">Uncharacterized protein</fullName>
    </submittedName>
</protein>
<reference evidence="2 3" key="1">
    <citation type="journal article" date="2020" name="Genomics">
        <title>Complete, high-quality genomes from long-read metagenomic sequencing of two wolf lichen thalli reveals enigmatic genome architecture.</title>
        <authorList>
            <person name="McKenzie S.K."/>
            <person name="Walston R.F."/>
            <person name="Allen J.L."/>
        </authorList>
    </citation>
    <scope>NUCLEOTIDE SEQUENCE [LARGE SCALE GENOMIC DNA]</scope>
    <source>
        <strain evidence="2">WasteWater1</strain>
    </source>
</reference>